<reference evidence="3" key="1">
    <citation type="journal article" date="2006" name="PLoS Biol.">
        <title>Macronuclear genome sequence of the ciliate Tetrahymena thermophila, a model eukaryote.</title>
        <authorList>
            <person name="Eisen J.A."/>
            <person name="Coyne R.S."/>
            <person name="Wu M."/>
            <person name="Wu D."/>
            <person name="Thiagarajan M."/>
            <person name="Wortman J.R."/>
            <person name="Badger J.H."/>
            <person name="Ren Q."/>
            <person name="Amedeo P."/>
            <person name="Jones K.M."/>
            <person name="Tallon L.J."/>
            <person name="Delcher A.L."/>
            <person name="Salzberg S.L."/>
            <person name="Silva J.C."/>
            <person name="Haas B.J."/>
            <person name="Majoros W.H."/>
            <person name="Farzad M."/>
            <person name="Carlton J.M."/>
            <person name="Smith R.K. Jr."/>
            <person name="Garg J."/>
            <person name="Pearlman R.E."/>
            <person name="Karrer K.M."/>
            <person name="Sun L."/>
            <person name="Manning G."/>
            <person name="Elde N.C."/>
            <person name="Turkewitz A.P."/>
            <person name="Asai D.J."/>
            <person name="Wilkes D.E."/>
            <person name="Wang Y."/>
            <person name="Cai H."/>
            <person name="Collins K."/>
            <person name="Stewart B.A."/>
            <person name="Lee S.R."/>
            <person name="Wilamowska K."/>
            <person name="Weinberg Z."/>
            <person name="Ruzzo W.L."/>
            <person name="Wloga D."/>
            <person name="Gaertig J."/>
            <person name="Frankel J."/>
            <person name="Tsao C.-C."/>
            <person name="Gorovsky M.A."/>
            <person name="Keeling P.J."/>
            <person name="Waller R.F."/>
            <person name="Patron N.J."/>
            <person name="Cherry J.M."/>
            <person name="Stover N.A."/>
            <person name="Krieger C.J."/>
            <person name="del Toro C."/>
            <person name="Ryder H.F."/>
            <person name="Williamson S.C."/>
            <person name="Barbeau R.A."/>
            <person name="Hamilton E.P."/>
            <person name="Orias E."/>
        </authorList>
    </citation>
    <scope>NUCLEOTIDE SEQUENCE [LARGE SCALE GENOMIC DNA]</scope>
    <source>
        <strain evidence="3">SB210</strain>
    </source>
</reference>
<evidence type="ECO:0000313" key="2">
    <source>
        <dbReference type="EMBL" id="EAR88558.1"/>
    </source>
</evidence>
<dbReference type="SUPFAM" id="SSF63829">
    <property type="entry name" value="Calcium-dependent phosphotriesterase"/>
    <property type="match status" value="1"/>
</dbReference>
<dbReference type="PANTHER" id="PTHR11799:SF12">
    <property type="entry name" value="PARAOXONASE-RELATED"/>
    <property type="match status" value="1"/>
</dbReference>
<accession>Q22T80</accession>
<dbReference type="AlphaFoldDB" id="Q22T80"/>
<dbReference type="Gene3D" id="2.120.10.30">
    <property type="entry name" value="TolB, C-terminal domain"/>
    <property type="match status" value="1"/>
</dbReference>
<dbReference type="PANTHER" id="PTHR11799">
    <property type="entry name" value="PARAOXONASE"/>
    <property type="match status" value="1"/>
</dbReference>
<dbReference type="OrthoDB" id="432162at2759"/>
<dbReference type="GeneID" id="7827338"/>
<sequence length="396" mass="44777">MIKKIVITATIISALSGILFYGINNDTGLREFTKYYGECEYQQADFQMIGPEDAVFFDEDTLIGCHTNLLKMYILGIPLDQIEKGGCYAVTGIASQQFNIQQLKLIGYPKELNFFPHGQYIKGNTYYVCNHGYEKSNGDRIEVFEVVKSKNGDISLVFKYFTHLGPRFTGDANDLVVLDNQRFLVTDWFPIAFPLEGPSHLSQAERDQIQMFQEKKIRGSHLWECQFKINQLAECKIVEESNGVMVNGVAFDQKDTILISDTLGQKLRSFKIQKDGSLKFHQVIDTRLAADNINYDQVRNQFLVSGTLNSQNDMQNLIPNVQQVQYNPGNKSIITYWAGVDIVKLDEETNQLITSELFTAEKANVIVAGGLISHSGDFLFLTSYADKSISICKKQN</sequence>
<gene>
    <name evidence="2" type="ORF">TTHERM_00185320</name>
</gene>
<dbReference type="RefSeq" id="XP_001008803.1">
    <property type="nucleotide sequence ID" value="XM_001008803.1"/>
</dbReference>
<keyword evidence="1" id="KW-1133">Transmembrane helix</keyword>
<evidence type="ECO:0000313" key="3">
    <source>
        <dbReference type="Proteomes" id="UP000009168"/>
    </source>
</evidence>
<dbReference type="eggNOG" id="ENOG502SFGC">
    <property type="taxonomic scope" value="Eukaryota"/>
</dbReference>
<dbReference type="InterPro" id="IPR051288">
    <property type="entry name" value="Serum_paraoxonase/arylesterase"/>
</dbReference>
<dbReference type="Proteomes" id="UP000009168">
    <property type="component" value="Unassembled WGS sequence"/>
</dbReference>
<name>Q22T80_TETTS</name>
<evidence type="ECO:0000256" key="1">
    <source>
        <dbReference type="SAM" id="Phobius"/>
    </source>
</evidence>
<proteinExistence type="predicted"/>
<keyword evidence="1 2" id="KW-0812">Transmembrane</keyword>
<keyword evidence="1" id="KW-0472">Membrane</keyword>
<protein>
    <submittedName>
        <fullName evidence="2">Transmembrane protein, putative</fullName>
    </submittedName>
</protein>
<dbReference type="KEGG" id="tet:TTHERM_00185320"/>
<dbReference type="InParanoid" id="Q22T80"/>
<dbReference type="HOGENOM" id="CLU_659710_0_0_1"/>
<keyword evidence="3" id="KW-1185">Reference proteome</keyword>
<dbReference type="OMA" id="TYSNCEY"/>
<dbReference type="EMBL" id="GG662840">
    <property type="protein sequence ID" value="EAR88558.1"/>
    <property type="molecule type" value="Genomic_DNA"/>
</dbReference>
<dbReference type="InterPro" id="IPR011042">
    <property type="entry name" value="6-blade_b-propeller_TolB-like"/>
</dbReference>
<organism evidence="2 3">
    <name type="scientific">Tetrahymena thermophila (strain SB210)</name>
    <dbReference type="NCBI Taxonomy" id="312017"/>
    <lineage>
        <taxon>Eukaryota</taxon>
        <taxon>Sar</taxon>
        <taxon>Alveolata</taxon>
        <taxon>Ciliophora</taxon>
        <taxon>Intramacronucleata</taxon>
        <taxon>Oligohymenophorea</taxon>
        <taxon>Hymenostomatida</taxon>
        <taxon>Tetrahymenina</taxon>
        <taxon>Tetrahymenidae</taxon>
        <taxon>Tetrahymena</taxon>
    </lineage>
</organism>
<feature type="transmembrane region" description="Helical" evidence="1">
    <location>
        <begin position="5"/>
        <end position="23"/>
    </location>
</feature>